<dbReference type="AlphaFoldDB" id="A0A6C0LWE4"/>
<dbReference type="EMBL" id="MN740583">
    <property type="protein sequence ID" value="QHU35079.1"/>
    <property type="molecule type" value="Genomic_DNA"/>
</dbReference>
<reference evidence="2" key="1">
    <citation type="journal article" date="2020" name="Nature">
        <title>Giant virus diversity and host interactions through global metagenomics.</title>
        <authorList>
            <person name="Schulz F."/>
            <person name="Roux S."/>
            <person name="Paez-Espino D."/>
            <person name="Jungbluth S."/>
            <person name="Walsh D.A."/>
            <person name="Denef V.J."/>
            <person name="McMahon K.D."/>
            <person name="Konstantinidis K.T."/>
            <person name="Eloe-Fadrosh E.A."/>
            <person name="Kyrpides N.C."/>
            <person name="Woyke T."/>
        </authorList>
    </citation>
    <scope>NUCLEOTIDE SEQUENCE</scope>
    <source>
        <strain evidence="2">GVMAG-S-1017745-26</strain>
    </source>
</reference>
<evidence type="ECO:0000313" key="2">
    <source>
        <dbReference type="EMBL" id="QHU35079.1"/>
    </source>
</evidence>
<feature type="transmembrane region" description="Helical" evidence="1">
    <location>
        <begin position="122"/>
        <end position="141"/>
    </location>
</feature>
<keyword evidence="1" id="KW-1133">Transmembrane helix</keyword>
<sequence length="171" mass="19784">MTFVLINIGMISISCILVISSILWSSLNESEHLLIIFKVVNTFLLYFNIAISVCRLNDKIITPAEYEIYEILHFIQKRGKWNNYDNCNQAAKFRMTYLEPYNIQQLYFWLINRIRKNINENVLLIILGFTSLSIASLISAVKLFIGNIKHECLIVIALGVLASVLLYPFFI</sequence>
<feature type="transmembrane region" description="Helical" evidence="1">
    <location>
        <begin position="5"/>
        <end position="27"/>
    </location>
</feature>
<protein>
    <submittedName>
        <fullName evidence="2">Uncharacterized protein</fullName>
    </submittedName>
</protein>
<keyword evidence="1" id="KW-0472">Membrane</keyword>
<keyword evidence="1" id="KW-0812">Transmembrane</keyword>
<evidence type="ECO:0000256" key="1">
    <source>
        <dbReference type="SAM" id="Phobius"/>
    </source>
</evidence>
<feature type="transmembrane region" description="Helical" evidence="1">
    <location>
        <begin position="153"/>
        <end position="170"/>
    </location>
</feature>
<organism evidence="2">
    <name type="scientific">viral metagenome</name>
    <dbReference type="NCBI Taxonomy" id="1070528"/>
    <lineage>
        <taxon>unclassified sequences</taxon>
        <taxon>metagenomes</taxon>
        <taxon>organismal metagenomes</taxon>
    </lineage>
</organism>
<proteinExistence type="predicted"/>
<name>A0A6C0LWE4_9ZZZZ</name>
<accession>A0A6C0LWE4</accession>
<feature type="transmembrane region" description="Helical" evidence="1">
    <location>
        <begin position="33"/>
        <end position="51"/>
    </location>
</feature>